<dbReference type="EMBL" id="LCCN01000025">
    <property type="protein sequence ID" value="KKS30978.1"/>
    <property type="molecule type" value="Genomic_DNA"/>
</dbReference>
<dbReference type="PATRIC" id="fig|1618356.3.peg.731"/>
<accession>A0A0G1B0C2</accession>
<comment type="caution">
    <text evidence="1">The sequence shown here is derived from an EMBL/GenBank/DDBJ whole genome shotgun (WGS) entry which is preliminary data.</text>
</comment>
<evidence type="ECO:0000313" key="1">
    <source>
        <dbReference type="EMBL" id="KKS30978.1"/>
    </source>
</evidence>
<gene>
    <name evidence="1" type="ORF">UU93_C0025G0002</name>
</gene>
<sequence>MNNSQFLKIVKNSFITFLKTHPRSNKKLIVLHGAIADDIQKRLGNKYGISSLGLGDGKEGQLAGRYMEKTVDILIANNEIDIAGIGIKFVMNNYSQNSNNYFENMLGETANIRTNNKAYFQILILPEEMPYYDKAGKITKWEKITNHNIDKYIALSKDNTDRYLHTPIKTLLLIIKLPGCDHDVVITRAKYKSFYLDQTQNATVRLSVGISGSFGSAIILNNYEDFIEKTIHYLKSI</sequence>
<organism evidence="1 2">
    <name type="scientific">Candidatus Amesbacteria bacterium GW2011_GWA2_42_12</name>
    <dbReference type="NCBI Taxonomy" id="1618356"/>
    <lineage>
        <taxon>Bacteria</taxon>
        <taxon>Candidatus Amesiibacteriota</taxon>
    </lineage>
</organism>
<dbReference type="AlphaFoldDB" id="A0A0G1B0C2"/>
<name>A0A0G1B0C2_9BACT</name>
<dbReference type="Proteomes" id="UP000034160">
    <property type="component" value="Unassembled WGS sequence"/>
</dbReference>
<reference evidence="1 2" key="1">
    <citation type="journal article" date="2015" name="Nature">
        <title>rRNA introns, odd ribosomes, and small enigmatic genomes across a large radiation of phyla.</title>
        <authorList>
            <person name="Brown C.T."/>
            <person name="Hug L.A."/>
            <person name="Thomas B.C."/>
            <person name="Sharon I."/>
            <person name="Castelle C.J."/>
            <person name="Singh A."/>
            <person name="Wilkins M.J."/>
            <person name="Williams K.H."/>
            <person name="Banfield J.F."/>
        </authorList>
    </citation>
    <scope>NUCLEOTIDE SEQUENCE [LARGE SCALE GENOMIC DNA]</scope>
</reference>
<protein>
    <submittedName>
        <fullName evidence="1">Uncharacterized protein</fullName>
    </submittedName>
</protein>
<dbReference type="STRING" id="1618356.UU93_C0025G0002"/>
<evidence type="ECO:0000313" key="2">
    <source>
        <dbReference type="Proteomes" id="UP000034160"/>
    </source>
</evidence>
<proteinExistence type="predicted"/>